<dbReference type="Pfam" id="PF13620">
    <property type="entry name" value="CarboxypepD_reg"/>
    <property type="match status" value="1"/>
</dbReference>
<protein>
    <submittedName>
        <fullName evidence="6">Outer membrane beta-barrel protein</fullName>
    </submittedName>
</protein>
<dbReference type="InterPro" id="IPR036942">
    <property type="entry name" value="Beta-barrel_TonB_sf"/>
</dbReference>
<keyword evidence="2" id="KW-0472">Membrane</keyword>
<comment type="caution">
    <text evidence="6">The sequence shown here is derived from an EMBL/GenBank/DDBJ whole genome shotgun (WGS) entry which is preliminary data.</text>
</comment>
<keyword evidence="7" id="KW-1185">Reference proteome</keyword>
<name>A0ABT4PGC7_9BACT</name>
<comment type="subcellular location">
    <subcellularLocation>
        <location evidence="1">Cell outer membrane</location>
    </subcellularLocation>
</comment>
<accession>A0ABT4PGC7</accession>
<reference evidence="6" key="1">
    <citation type="submission" date="2022-12" db="EMBL/GenBank/DDBJ databases">
        <title>Phocaeicola acetigenes sp. nov., isolated feces from a healthy human.</title>
        <authorList>
            <person name="Do H."/>
            <person name="Ha Y.B."/>
            <person name="Kim J.-S."/>
            <person name="Suh M.K."/>
            <person name="Kim H.S."/>
            <person name="Lee J.-S."/>
        </authorList>
    </citation>
    <scope>NUCLEOTIDE SEQUENCE</scope>
    <source>
        <strain evidence="6">KGMB11183</strain>
    </source>
</reference>
<dbReference type="RefSeq" id="WP_269877181.1">
    <property type="nucleotide sequence ID" value="NZ_JAPZVM010000003.1"/>
</dbReference>
<evidence type="ECO:0000313" key="6">
    <source>
        <dbReference type="EMBL" id="MCZ8372103.1"/>
    </source>
</evidence>
<dbReference type="SUPFAM" id="SSF49464">
    <property type="entry name" value="Carboxypeptidase regulatory domain-like"/>
    <property type="match status" value="1"/>
</dbReference>
<dbReference type="Proteomes" id="UP001141933">
    <property type="component" value="Unassembled WGS sequence"/>
</dbReference>
<evidence type="ECO:0000256" key="2">
    <source>
        <dbReference type="ARBA" id="ARBA00023136"/>
    </source>
</evidence>
<dbReference type="EMBL" id="JAPZVM010000003">
    <property type="protein sequence ID" value="MCZ8372103.1"/>
    <property type="molecule type" value="Genomic_DNA"/>
</dbReference>
<keyword evidence="3" id="KW-0998">Cell outer membrane</keyword>
<organism evidence="6 7">
    <name type="scientific">Phocaeicola acetigenes</name>
    <dbReference type="NCBI Taxonomy" id="3016083"/>
    <lineage>
        <taxon>Bacteria</taxon>
        <taxon>Pseudomonadati</taxon>
        <taxon>Bacteroidota</taxon>
        <taxon>Bacteroidia</taxon>
        <taxon>Bacteroidales</taxon>
        <taxon>Bacteroidaceae</taxon>
        <taxon>Phocaeicola</taxon>
    </lineage>
</organism>
<gene>
    <name evidence="6" type="ORF">O6P32_05180</name>
</gene>
<dbReference type="Pfam" id="PF14905">
    <property type="entry name" value="OMP_b-brl_3"/>
    <property type="match status" value="1"/>
</dbReference>
<dbReference type="Gene3D" id="2.40.170.20">
    <property type="entry name" value="TonB-dependent receptor, beta-barrel domain"/>
    <property type="match status" value="1"/>
</dbReference>
<feature type="domain" description="Outer membrane protein beta-barrel" evidence="4">
    <location>
        <begin position="453"/>
        <end position="830"/>
    </location>
</feature>
<dbReference type="InterPro" id="IPR032508">
    <property type="entry name" value="FecR_C"/>
</dbReference>
<dbReference type="Pfam" id="PF16344">
    <property type="entry name" value="FecR_C"/>
    <property type="match status" value="1"/>
</dbReference>
<evidence type="ECO:0000256" key="1">
    <source>
        <dbReference type="ARBA" id="ARBA00004442"/>
    </source>
</evidence>
<dbReference type="InterPro" id="IPR008969">
    <property type="entry name" value="CarboxyPept-like_regulatory"/>
</dbReference>
<feature type="domain" description="Protein FecR C-terminal" evidence="5">
    <location>
        <begin position="29"/>
        <end position="96"/>
    </location>
</feature>
<sequence>MRTKIIFLLLIFISIELTLSAQTNNRINIEFKDEALSTALKKLEKISGYHILFTYSDIQSYRVTASIKEDDITRAVEKILENKPLTYTHKGEKYIIILPQHTHRKATAIYGTVIDERNRPMPYCNVLLLTPDSTFVNGCVTQEDGTFSMSGEADKPYLLKISYIGYTTAIQAVHTKNIVQLSPDTQILEGVTVTAQRPLIETQPNGLKVNVSGTSLAQMGTANEMLTHLPFVTSKNGNISVLNGGSPEIYINNRKVYDSSELDRLRATEILSAEVITTPGAEYDADVTAVIRIRTIKQRGEGWSGSVNLGYDQGRWGRANQQIALNYRVKGLDIFVNGYIDENNSYGQTTAVIQTNGKNQWTTIANDTQTSKSKNLSIETGFNYEINEHHSLGMRYTPNSSLGTIHQQSWGETTTFCNGNETEHSEFEQHSEVKNGINHAINTYYVGEIGKWTVDFNADYLNSKMNNHQNAMDGNSKDISSTSNSESKLYAVKLQAKVTLGKGEFVLGSEGTLTERNAIFTQNGFSEDADNFIRQKAISAFTGYSVTLGKWKAMAGLRYEHRKTDYYDNGIYQSEQSPTYNELIPTATINWNHQDVSFALAYKMLRGNPSYQMLTNTISYRTQYSYTTGNPRLEPSQTNILSLNASYKWLFANIQYIRAKNSLANITMPYNDDTHPGVLLFSSANLATYNGYSLNLTASPKIGIWQPQFSASAQLSAPDGRNLGIEVYHKQPLFAFGWDNSFNLPHGWFLNLQANLHTGGRMGFFVAHTEGQINARLSKSMLKDNSLTLALIANDILRTGYYHFNVYGIDSYNGNRIYRDWQRIGIQFSYKFNATKSKYKGTGAGQDEKNRL</sequence>
<evidence type="ECO:0000259" key="5">
    <source>
        <dbReference type="Pfam" id="PF16344"/>
    </source>
</evidence>
<evidence type="ECO:0000313" key="7">
    <source>
        <dbReference type="Proteomes" id="UP001141933"/>
    </source>
</evidence>
<evidence type="ECO:0000256" key="3">
    <source>
        <dbReference type="ARBA" id="ARBA00023237"/>
    </source>
</evidence>
<evidence type="ECO:0000259" key="4">
    <source>
        <dbReference type="Pfam" id="PF14905"/>
    </source>
</evidence>
<dbReference type="SUPFAM" id="SSF56935">
    <property type="entry name" value="Porins"/>
    <property type="match status" value="1"/>
</dbReference>
<proteinExistence type="predicted"/>
<dbReference type="InterPro" id="IPR041700">
    <property type="entry name" value="OMP_b-brl_3"/>
</dbReference>
<dbReference type="Gene3D" id="3.55.50.30">
    <property type="match status" value="1"/>
</dbReference>